<protein>
    <submittedName>
        <fullName evidence="1">Uncharacterized protein</fullName>
    </submittedName>
</protein>
<reference evidence="1" key="1">
    <citation type="journal article" date="2015" name="Nature">
        <title>Complex archaea that bridge the gap between prokaryotes and eukaryotes.</title>
        <authorList>
            <person name="Spang A."/>
            <person name="Saw J.H."/>
            <person name="Jorgensen S.L."/>
            <person name="Zaremba-Niedzwiedzka K."/>
            <person name="Martijn J."/>
            <person name="Lind A.E."/>
            <person name="van Eijk R."/>
            <person name="Schleper C."/>
            <person name="Guy L."/>
            <person name="Ettema T.J."/>
        </authorList>
    </citation>
    <scope>NUCLEOTIDE SEQUENCE</scope>
</reference>
<dbReference type="EMBL" id="LAZR01006257">
    <property type="protein sequence ID" value="KKM93503.1"/>
    <property type="molecule type" value="Genomic_DNA"/>
</dbReference>
<accession>A0A0F9LJF1</accession>
<evidence type="ECO:0000313" key="1">
    <source>
        <dbReference type="EMBL" id="KKM93503.1"/>
    </source>
</evidence>
<comment type="caution">
    <text evidence="1">The sequence shown here is derived from an EMBL/GenBank/DDBJ whole genome shotgun (WGS) entry which is preliminary data.</text>
</comment>
<proteinExistence type="predicted"/>
<name>A0A0F9LJF1_9ZZZZ</name>
<gene>
    <name evidence="1" type="ORF">LCGC14_1207650</name>
</gene>
<organism evidence="1">
    <name type="scientific">marine sediment metagenome</name>
    <dbReference type="NCBI Taxonomy" id="412755"/>
    <lineage>
        <taxon>unclassified sequences</taxon>
        <taxon>metagenomes</taxon>
        <taxon>ecological metagenomes</taxon>
    </lineage>
</organism>
<sequence>MDEMLRSMAADSPSLVGIIVVVIFFLRALAARDKTISEIAIMFAETTKESVAEMKDLREVIGANSEIIKRCHDKI</sequence>
<dbReference type="AlphaFoldDB" id="A0A0F9LJF1"/>